<dbReference type="EMBL" id="JAGTXB010000001">
    <property type="protein sequence ID" value="MBS0026199.1"/>
    <property type="molecule type" value="Genomic_DNA"/>
</dbReference>
<organism evidence="3 4">
    <name type="scientific">Chitinophaga hostae</name>
    <dbReference type="NCBI Taxonomy" id="2831022"/>
    <lineage>
        <taxon>Bacteria</taxon>
        <taxon>Pseudomonadati</taxon>
        <taxon>Bacteroidota</taxon>
        <taxon>Chitinophagia</taxon>
        <taxon>Chitinophagales</taxon>
        <taxon>Chitinophagaceae</taxon>
        <taxon>Chitinophaga</taxon>
    </lineage>
</organism>
<keyword evidence="1" id="KW-0472">Membrane</keyword>
<name>A0ABS5ITC2_9BACT</name>
<evidence type="ECO:0000313" key="4">
    <source>
        <dbReference type="Proteomes" id="UP000676386"/>
    </source>
</evidence>
<feature type="transmembrane region" description="Helical" evidence="1">
    <location>
        <begin position="67"/>
        <end position="88"/>
    </location>
</feature>
<gene>
    <name evidence="3" type="ORF">KE626_02640</name>
</gene>
<evidence type="ECO:0000259" key="2">
    <source>
        <dbReference type="Pfam" id="PF04892"/>
    </source>
</evidence>
<accession>A0ABS5ITC2</accession>
<comment type="caution">
    <text evidence="3">The sequence shown here is derived from an EMBL/GenBank/DDBJ whole genome shotgun (WGS) entry which is preliminary data.</text>
</comment>
<evidence type="ECO:0000256" key="1">
    <source>
        <dbReference type="SAM" id="Phobius"/>
    </source>
</evidence>
<keyword evidence="1" id="KW-0812">Transmembrane</keyword>
<feature type="domain" description="VanZ-like" evidence="2">
    <location>
        <begin position="40"/>
        <end position="120"/>
    </location>
</feature>
<dbReference type="PANTHER" id="PTHR28008">
    <property type="entry name" value="DOMAIN PROTEIN, PUTATIVE (AFU_ORTHOLOGUE AFUA_3G10980)-RELATED"/>
    <property type="match status" value="1"/>
</dbReference>
<keyword evidence="1" id="KW-1133">Transmembrane helix</keyword>
<protein>
    <submittedName>
        <fullName evidence="3">VanZ family protein</fullName>
    </submittedName>
</protein>
<dbReference type="PANTHER" id="PTHR28008:SF1">
    <property type="entry name" value="DOMAIN PROTEIN, PUTATIVE (AFU_ORTHOLOGUE AFUA_3G10980)-RELATED"/>
    <property type="match status" value="1"/>
</dbReference>
<dbReference type="Proteomes" id="UP000676386">
    <property type="component" value="Unassembled WGS sequence"/>
</dbReference>
<proteinExistence type="predicted"/>
<feature type="transmembrane region" description="Helical" evidence="1">
    <location>
        <begin position="100"/>
        <end position="124"/>
    </location>
</feature>
<dbReference type="InterPro" id="IPR006976">
    <property type="entry name" value="VanZ-like"/>
</dbReference>
<sequence length="130" mass="14930">MKLLKYYVPATIWIILILVVCTLPGNDIPTNSFLEKIHFDKFVHFGLFGGIVLFLSLGIYWQKKHISPLTLLLLVFVSAGYGLAIEFIQKYWAISRSFDMYDVVADTLGAIAGVWVFKLVRYLFFTDRQS</sequence>
<reference evidence="3 4" key="1">
    <citation type="submission" date="2021-04" db="EMBL/GenBank/DDBJ databases">
        <title>Chitinophaga sp. nov., isolated from the rhizosphere soil.</title>
        <authorList>
            <person name="He S."/>
        </authorList>
    </citation>
    <scope>NUCLEOTIDE SEQUENCE [LARGE SCALE GENOMIC DNA]</scope>
    <source>
        <strain evidence="3 4">2R12</strain>
    </source>
</reference>
<dbReference type="NCBIfam" id="NF037970">
    <property type="entry name" value="vanZ_1"/>
    <property type="match status" value="1"/>
</dbReference>
<evidence type="ECO:0000313" key="3">
    <source>
        <dbReference type="EMBL" id="MBS0026199.1"/>
    </source>
</evidence>
<feature type="transmembrane region" description="Helical" evidence="1">
    <location>
        <begin position="6"/>
        <end position="23"/>
    </location>
</feature>
<feature type="transmembrane region" description="Helical" evidence="1">
    <location>
        <begin position="43"/>
        <end position="61"/>
    </location>
</feature>
<dbReference type="RefSeq" id="WP_211971325.1">
    <property type="nucleotide sequence ID" value="NZ_CBFHAM010000139.1"/>
</dbReference>
<keyword evidence="4" id="KW-1185">Reference proteome</keyword>
<dbReference type="Pfam" id="PF04892">
    <property type="entry name" value="VanZ"/>
    <property type="match status" value="1"/>
</dbReference>